<dbReference type="Proteomes" id="UP000051966">
    <property type="component" value="Unassembled WGS sequence"/>
</dbReference>
<feature type="region of interest" description="Disordered" evidence="1">
    <location>
        <begin position="406"/>
        <end position="501"/>
    </location>
</feature>
<evidence type="ECO:0000313" key="3">
    <source>
        <dbReference type="Proteomes" id="UP000051966"/>
    </source>
</evidence>
<protein>
    <recommendedName>
        <fullName evidence="4">Gram-positive cocci surface proteins LPxTG domain-containing protein</fullName>
    </recommendedName>
</protein>
<reference evidence="2 3" key="1">
    <citation type="journal article" date="2015" name="Genome Announc.">
        <title>Expanding the biotechnology potential of lactobacilli through comparative genomics of 213 strains and associated genera.</title>
        <authorList>
            <person name="Sun Z."/>
            <person name="Harris H.M."/>
            <person name="McCann A."/>
            <person name="Guo C."/>
            <person name="Argimon S."/>
            <person name="Zhang W."/>
            <person name="Yang X."/>
            <person name="Jeffery I.B."/>
            <person name="Cooney J.C."/>
            <person name="Kagawa T.F."/>
            <person name="Liu W."/>
            <person name="Song Y."/>
            <person name="Salvetti E."/>
            <person name="Wrobel A."/>
            <person name="Rasinkangas P."/>
            <person name="Parkhill J."/>
            <person name="Rea M.C."/>
            <person name="O'Sullivan O."/>
            <person name="Ritari J."/>
            <person name="Douillard F.P."/>
            <person name="Paul Ross R."/>
            <person name="Yang R."/>
            <person name="Briner A.E."/>
            <person name="Felis G.E."/>
            <person name="de Vos W.M."/>
            <person name="Barrangou R."/>
            <person name="Klaenhammer T.R."/>
            <person name="Caufield P.W."/>
            <person name="Cui Y."/>
            <person name="Zhang H."/>
            <person name="O'Toole P.W."/>
        </authorList>
    </citation>
    <scope>NUCLEOTIDE SEQUENCE [LARGE SCALE GENOMIC DNA]</scope>
    <source>
        <strain evidence="2 3">DSM 18382</strain>
    </source>
</reference>
<accession>A0A0R1VQW0</accession>
<gene>
    <name evidence="2" type="ORF">FD41_GL000322</name>
</gene>
<dbReference type="AlphaFoldDB" id="A0A0R1VQW0"/>
<feature type="compositionally biased region" description="Basic and acidic residues" evidence="1">
    <location>
        <begin position="128"/>
        <end position="145"/>
    </location>
</feature>
<feature type="compositionally biased region" description="Basic and acidic residues" evidence="1">
    <location>
        <begin position="169"/>
        <end position="195"/>
    </location>
</feature>
<feature type="region of interest" description="Disordered" evidence="1">
    <location>
        <begin position="230"/>
        <end position="257"/>
    </location>
</feature>
<feature type="compositionally biased region" description="Polar residues" evidence="1">
    <location>
        <begin position="487"/>
        <end position="501"/>
    </location>
</feature>
<feature type="region of interest" description="Disordered" evidence="1">
    <location>
        <begin position="124"/>
        <end position="195"/>
    </location>
</feature>
<dbReference type="PATRIC" id="fig|1423743.5.peg.333"/>
<evidence type="ECO:0000256" key="1">
    <source>
        <dbReference type="SAM" id="MobiDB-lite"/>
    </source>
</evidence>
<feature type="compositionally biased region" description="Basic residues" evidence="1">
    <location>
        <begin position="445"/>
        <end position="465"/>
    </location>
</feature>
<keyword evidence="3" id="KW-1185">Reference proteome</keyword>
<evidence type="ECO:0008006" key="4">
    <source>
        <dbReference type="Google" id="ProtNLM"/>
    </source>
</evidence>
<sequence length="548" mass="59941">MVPITGQAAVGHDAGKPKEVRVVVTEKYVDENGVGSRKIRNADGSSASYTQIINSDEKHFKLIPKKIPGYRVALNEKNEPAISGSVNAGFRVQYVLDPQAKIKPVVAVSSTRLIESVSNESQLMTDKVNNHSDDNRAEKAVDKKAVTASDIQTDHGEPELSTPGSSKEVAIKEDSQPADRSAKLLTDEKKGDESRSAVVKAAHLDKVSQNHQPKPTRMRNKIDTVPADSQLADERSQGAPVNSALRHKKQPVEVKESRQVKPKSITVKGIDEAGLVLFDKVIKSADIQTWLQQHTGYYGYDFQRSSYDQEKNCYLLQYQRSQVTVKVINLDEEGHQLSTDHLSGKFGDELDYQPLPIAGYQPTISSKKIALSTLTPADIIIRYLSVNNNQVKKQLPIDMLVEGTAKPLSKPTANSVTEQSKQPDSKPAQADRQGGKQAFQDGKRKSPTTKRRSRKVAAGSKKKVKGNSQSAQARALKRRLADKSRQKAQVTASEKSDTATPALTERVGKTAVGHRLPQTGDSDGSRGIICGIGLLLTLLTSFFKKRLG</sequence>
<dbReference type="EMBL" id="AZFY01000092">
    <property type="protein sequence ID" value="KRM07845.1"/>
    <property type="molecule type" value="Genomic_DNA"/>
</dbReference>
<evidence type="ECO:0000313" key="2">
    <source>
        <dbReference type="EMBL" id="KRM07845.1"/>
    </source>
</evidence>
<name>A0A0R1VQW0_9LACO</name>
<proteinExistence type="predicted"/>
<feature type="compositionally biased region" description="Polar residues" evidence="1">
    <location>
        <begin position="411"/>
        <end position="422"/>
    </location>
</feature>
<comment type="caution">
    <text evidence="2">The sequence shown here is derived from an EMBL/GenBank/DDBJ whole genome shotgun (WGS) entry which is preliminary data.</text>
</comment>
<organism evidence="2 3">
    <name type="scientific">Lentilactobacillus farraginis DSM 18382 = JCM 14108</name>
    <dbReference type="NCBI Taxonomy" id="1423743"/>
    <lineage>
        <taxon>Bacteria</taxon>
        <taxon>Bacillati</taxon>
        <taxon>Bacillota</taxon>
        <taxon>Bacilli</taxon>
        <taxon>Lactobacillales</taxon>
        <taxon>Lactobacillaceae</taxon>
        <taxon>Lentilactobacillus</taxon>
    </lineage>
</organism>